<dbReference type="CDD" id="cd03214">
    <property type="entry name" value="ABC_Iron-Siderophores_B12_Hemin"/>
    <property type="match status" value="1"/>
</dbReference>
<dbReference type="RefSeq" id="WP_168047717.1">
    <property type="nucleotide sequence ID" value="NZ_JAATJR010000002.1"/>
</dbReference>
<evidence type="ECO:0000256" key="3">
    <source>
        <dbReference type="ARBA" id="ARBA00022475"/>
    </source>
</evidence>
<dbReference type="GO" id="GO:0005524">
    <property type="term" value="F:ATP binding"/>
    <property type="evidence" value="ECO:0007669"/>
    <property type="project" value="UniProtKB-KW"/>
</dbReference>
<keyword evidence="8" id="KW-0406">Ion transport</keyword>
<protein>
    <submittedName>
        <fullName evidence="11">ABC transporter ATP-binding protein</fullName>
    </submittedName>
</protein>
<evidence type="ECO:0000313" key="11">
    <source>
        <dbReference type="EMBL" id="NKE44050.1"/>
    </source>
</evidence>
<proteinExistence type="predicted"/>
<keyword evidence="7" id="KW-0408">Iron</keyword>
<keyword evidence="5" id="KW-0547">Nucleotide-binding</keyword>
<gene>
    <name evidence="11" type="ORF">HB662_04640</name>
</gene>
<dbReference type="InterPro" id="IPR051535">
    <property type="entry name" value="Siderophore_ABC-ATPase"/>
</dbReference>
<evidence type="ECO:0000256" key="1">
    <source>
        <dbReference type="ARBA" id="ARBA00004202"/>
    </source>
</evidence>
<keyword evidence="4" id="KW-0410">Iron transport</keyword>
<evidence type="ECO:0000256" key="5">
    <source>
        <dbReference type="ARBA" id="ARBA00022741"/>
    </source>
</evidence>
<dbReference type="Proteomes" id="UP000765160">
    <property type="component" value="Unassembled WGS sequence"/>
</dbReference>
<dbReference type="Pfam" id="PF00005">
    <property type="entry name" value="ABC_tran"/>
    <property type="match status" value="1"/>
</dbReference>
<dbReference type="EMBL" id="JAAVTX010000002">
    <property type="protein sequence ID" value="NKE44050.1"/>
    <property type="molecule type" value="Genomic_DNA"/>
</dbReference>
<feature type="domain" description="ABC transporter" evidence="10">
    <location>
        <begin position="5"/>
        <end position="242"/>
    </location>
</feature>
<dbReference type="PANTHER" id="PTHR42771:SF7">
    <property type="entry name" value="ABC-TYPE COBALAMIN_FE3+-SIDEROPHORES TRANSPORT SYSTEM, ATPASE COMPONENT"/>
    <property type="match status" value="1"/>
</dbReference>
<name>A0ABX1ETU7_9PROT</name>
<dbReference type="SMART" id="SM00382">
    <property type="entry name" value="AAA"/>
    <property type="match status" value="1"/>
</dbReference>
<dbReference type="SUPFAM" id="SSF52540">
    <property type="entry name" value="P-loop containing nucleoside triphosphate hydrolases"/>
    <property type="match status" value="1"/>
</dbReference>
<evidence type="ECO:0000256" key="9">
    <source>
        <dbReference type="ARBA" id="ARBA00023136"/>
    </source>
</evidence>
<keyword evidence="2" id="KW-0813">Transport</keyword>
<comment type="caution">
    <text evidence="11">The sequence shown here is derived from an EMBL/GenBank/DDBJ whole genome shotgun (WGS) entry which is preliminary data.</text>
</comment>
<organism evidence="11 12">
    <name type="scientific">Falsiroseomonas frigidaquae</name>
    <dbReference type="NCBI Taxonomy" id="487318"/>
    <lineage>
        <taxon>Bacteria</taxon>
        <taxon>Pseudomonadati</taxon>
        <taxon>Pseudomonadota</taxon>
        <taxon>Alphaproteobacteria</taxon>
        <taxon>Acetobacterales</taxon>
        <taxon>Roseomonadaceae</taxon>
        <taxon>Falsiroseomonas</taxon>
    </lineage>
</organism>
<evidence type="ECO:0000256" key="4">
    <source>
        <dbReference type="ARBA" id="ARBA00022496"/>
    </source>
</evidence>
<evidence type="ECO:0000256" key="7">
    <source>
        <dbReference type="ARBA" id="ARBA00023004"/>
    </source>
</evidence>
<dbReference type="InterPro" id="IPR027417">
    <property type="entry name" value="P-loop_NTPase"/>
</dbReference>
<sequence length="265" mass="27946">MKPDLTIQGLRVAYGSRVVVEGLNLPPLRPGTLTALVGPNAAGKSTLLRGMAGLVPRTRGVVRLGEQDLLAMRIPDRARHLAYMPQGLPGGVALTVLETLVGALRAVPGDRPVSGAEATRRALDLLQRLQIADLALLSLDRLSGGQRQLVGLAQALVRRPDVLLLDEPTSALDLRHQLSVMDLVHRMVREEAVIGVVVLHDLGLAARFADRVVALSQGAVQADGTPEATLTPGLLAAVYGVAGRVERCSQGHLLVLPDAPLPPSV</sequence>
<dbReference type="Gene3D" id="3.40.50.300">
    <property type="entry name" value="P-loop containing nucleotide triphosphate hydrolases"/>
    <property type="match status" value="1"/>
</dbReference>
<evidence type="ECO:0000256" key="6">
    <source>
        <dbReference type="ARBA" id="ARBA00022840"/>
    </source>
</evidence>
<dbReference type="PANTHER" id="PTHR42771">
    <property type="entry name" value="IRON(3+)-HYDROXAMATE IMPORT ATP-BINDING PROTEIN FHUC"/>
    <property type="match status" value="1"/>
</dbReference>
<keyword evidence="3" id="KW-1003">Cell membrane</keyword>
<dbReference type="InterPro" id="IPR017871">
    <property type="entry name" value="ABC_transporter-like_CS"/>
</dbReference>
<accession>A0ABX1ETU7</accession>
<evidence type="ECO:0000256" key="2">
    <source>
        <dbReference type="ARBA" id="ARBA00022448"/>
    </source>
</evidence>
<dbReference type="PROSITE" id="PS00211">
    <property type="entry name" value="ABC_TRANSPORTER_1"/>
    <property type="match status" value="1"/>
</dbReference>
<keyword evidence="12" id="KW-1185">Reference proteome</keyword>
<evidence type="ECO:0000256" key="8">
    <source>
        <dbReference type="ARBA" id="ARBA00023065"/>
    </source>
</evidence>
<keyword evidence="6 11" id="KW-0067">ATP-binding</keyword>
<dbReference type="PROSITE" id="PS50893">
    <property type="entry name" value="ABC_TRANSPORTER_2"/>
    <property type="match status" value="1"/>
</dbReference>
<keyword evidence="9" id="KW-0472">Membrane</keyword>
<comment type="subcellular location">
    <subcellularLocation>
        <location evidence="1">Cell membrane</location>
        <topology evidence="1">Peripheral membrane protein</topology>
    </subcellularLocation>
</comment>
<evidence type="ECO:0000259" key="10">
    <source>
        <dbReference type="PROSITE" id="PS50893"/>
    </source>
</evidence>
<reference evidence="11 12" key="1">
    <citation type="submission" date="2020-03" db="EMBL/GenBank/DDBJ databases">
        <title>Roseomonas selenitidurans sp. nov. isolated from soil.</title>
        <authorList>
            <person name="Liu H."/>
        </authorList>
    </citation>
    <scope>NUCLEOTIDE SEQUENCE [LARGE SCALE GENOMIC DNA]</scope>
    <source>
        <strain evidence="11 12">JCM 15073</strain>
    </source>
</reference>
<dbReference type="InterPro" id="IPR003439">
    <property type="entry name" value="ABC_transporter-like_ATP-bd"/>
</dbReference>
<dbReference type="InterPro" id="IPR003593">
    <property type="entry name" value="AAA+_ATPase"/>
</dbReference>
<evidence type="ECO:0000313" key="12">
    <source>
        <dbReference type="Proteomes" id="UP000765160"/>
    </source>
</evidence>